<dbReference type="Proteomes" id="UP000604825">
    <property type="component" value="Unassembled WGS sequence"/>
</dbReference>
<keyword evidence="3" id="KW-1185">Reference proteome</keyword>
<name>A0A811MHX7_9POAL</name>
<accession>A0A811MHX7</accession>
<gene>
    <name evidence="2" type="ORF">NCGR_LOCUS2933</name>
</gene>
<evidence type="ECO:0000313" key="3">
    <source>
        <dbReference type="Proteomes" id="UP000604825"/>
    </source>
</evidence>
<feature type="region of interest" description="Disordered" evidence="1">
    <location>
        <begin position="193"/>
        <end position="214"/>
    </location>
</feature>
<evidence type="ECO:0000256" key="1">
    <source>
        <dbReference type="SAM" id="MobiDB-lite"/>
    </source>
</evidence>
<comment type="caution">
    <text evidence="2">The sequence shown here is derived from an EMBL/GenBank/DDBJ whole genome shotgun (WGS) entry which is preliminary data.</text>
</comment>
<proteinExistence type="predicted"/>
<organism evidence="2 3">
    <name type="scientific">Miscanthus lutarioriparius</name>
    <dbReference type="NCBI Taxonomy" id="422564"/>
    <lineage>
        <taxon>Eukaryota</taxon>
        <taxon>Viridiplantae</taxon>
        <taxon>Streptophyta</taxon>
        <taxon>Embryophyta</taxon>
        <taxon>Tracheophyta</taxon>
        <taxon>Spermatophyta</taxon>
        <taxon>Magnoliopsida</taxon>
        <taxon>Liliopsida</taxon>
        <taxon>Poales</taxon>
        <taxon>Poaceae</taxon>
        <taxon>PACMAD clade</taxon>
        <taxon>Panicoideae</taxon>
        <taxon>Andropogonodae</taxon>
        <taxon>Andropogoneae</taxon>
        <taxon>Saccharinae</taxon>
        <taxon>Miscanthus</taxon>
    </lineage>
</organism>
<evidence type="ECO:0000313" key="2">
    <source>
        <dbReference type="EMBL" id="CAD6205100.1"/>
    </source>
</evidence>
<reference evidence="2" key="1">
    <citation type="submission" date="2020-10" db="EMBL/GenBank/DDBJ databases">
        <authorList>
            <person name="Han B."/>
            <person name="Lu T."/>
            <person name="Zhao Q."/>
            <person name="Huang X."/>
            <person name="Zhao Y."/>
        </authorList>
    </citation>
    <scope>NUCLEOTIDE SEQUENCE</scope>
</reference>
<dbReference type="AlphaFoldDB" id="A0A811MHX7"/>
<sequence>MAATHLEQAVFMTPGVFDGDAAEALLENFGQIVWDEMPAAIGTHHGGNHDCFMSAIAWGQAMFCGDGIVIPGTIGYMCWGNEQQLELYMIPERQWDPVLHLDVRDPLVILSIIRPWDPGIFHAVAWGQAMFCGGGNVTSIDMVYTQRGPHPKERGHRTENTELGFPLSLFVRGDESSHVPAILVGGHGNLPVRASSSSSRPGPHHRWPQGVTKGRVQLPVAPAPRSSKKLAPPPPRWPRALVFYGGGGATTEEPASQPPARIGTPAQIGKISMRSLCIPNPILPSFNLGLARLELTTGNLSKGDANDKQLSMGKKFLEKNK</sequence>
<dbReference type="EMBL" id="CAJGYO010000001">
    <property type="protein sequence ID" value="CAD6205100.1"/>
    <property type="molecule type" value="Genomic_DNA"/>
</dbReference>
<protein>
    <submittedName>
        <fullName evidence="2">Uncharacterized protein</fullName>
    </submittedName>
</protein>